<protein>
    <submittedName>
        <fullName evidence="1">Uncharacterized protein</fullName>
    </submittedName>
</protein>
<accession>A0A9J5WUG4</accession>
<organism evidence="1 2">
    <name type="scientific">Solanum commersonii</name>
    <name type="common">Commerson's wild potato</name>
    <name type="synonym">Commerson's nightshade</name>
    <dbReference type="NCBI Taxonomy" id="4109"/>
    <lineage>
        <taxon>Eukaryota</taxon>
        <taxon>Viridiplantae</taxon>
        <taxon>Streptophyta</taxon>
        <taxon>Embryophyta</taxon>
        <taxon>Tracheophyta</taxon>
        <taxon>Spermatophyta</taxon>
        <taxon>Magnoliopsida</taxon>
        <taxon>eudicotyledons</taxon>
        <taxon>Gunneridae</taxon>
        <taxon>Pentapetalae</taxon>
        <taxon>asterids</taxon>
        <taxon>lamiids</taxon>
        <taxon>Solanales</taxon>
        <taxon>Solanaceae</taxon>
        <taxon>Solanoideae</taxon>
        <taxon>Solaneae</taxon>
        <taxon>Solanum</taxon>
    </lineage>
</organism>
<name>A0A9J5WUG4_SOLCO</name>
<gene>
    <name evidence="1" type="ORF">H5410_050076</name>
</gene>
<evidence type="ECO:0000313" key="1">
    <source>
        <dbReference type="EMBL" id="KAG5579449.1"/>
    </source>
</evidence>
<dbReference type="EMBL" id="JACXVP010000010">
    <property type="protein sequence ID" value="KAG5579449.1"/>
    <property type="molecule type" value="Genomic_DNA"/>
</dbReference>
<keyword evidence="2" id="KW-1185">Reference proteome</keyword>
<proteinExistence type="predicted"/>
<comment type="caution">
    <text evidence="1">The sequence shown here is derived from an EMBL/GenBank/DDBJ whole genome shotgun (WGS) entry which is preliminary data.</text>
</comment>
<dbReference type="AlphaFoldDB" id="A0A9J5WUG4"/>
<sequence>MIEINQECTGIARTVEAQISKEYEICFEKTQEIESLSNNPRLSLEYERNSIKKKRVFNGTEWEKKVLLQTSVTANHTSNYSSVPNIFHNSNLTLKSDFAYKRADVFPSRIVKLSHPISNKSKQFTT</sequence>
<reference evidence="1 2" key="1">
    <citation type="submission" date="2020-09" db="EMBL/GenBank/DDBJ databases">
        <title>De no assembly of potato wild relative species, Solanum commersonii.</title>
        <authorList>
            <person name="Cho K."/>
        </authorList>
    </citation>
    <scope>NUCLEOTIDE SEQUENCE [LARGE SCALE GENOMIC DNA]</scope>
    <source>
        <strain evidence="1">LZ3.2</strain>
        <tissue evidence="1">Leaf</tissue>
    </source>
</reference>
<evidence type="ECO:0000313" key="2">
    <source>
        <dbReference type="Proteomes" id="UP000824120"/>
    </source>
</evidence>
<dbReference type="Proteomes" id="UP000824120">
    <property type="component" value="Chromosome 10"/>
</dbReference>